<evidence type="ECO:0000256" key="9">
    <source>
        <dbReference type="ARBA" id="ARBA00023316"/>
    </source>
</evidence>
<proteinExistence type="inferred from homology"/>
<dbReference type="SUPFAM" id="SSF53756">
    <property type="entry name" value="UDP-Glycosyltransferase/glycogen phosphorylase"/>
    <property type="match status" value="1"/>
</dbReference>
<dbReference type="GO" id="GO:0050511">
    <property type="term" value="F:undecaprenyldiphospho-muramoylpentapeptide beta-N-acetylglucosaminyltransferase activity"/>
    <property type="evidence" value="ECO:0007669"/>
    <property type="project" value="UniProtKB-UniRule"/>
</dbReference>
<feature type="binding site" evidence="10">
    <location>
        <position position="286"/>
    </location>
    <ligand>
        <name>UDP-N-acetyl-alpha-D-glucosamine</name>
        <dbReference type="ChEBI" id="CHEBI:57705"/>
    </ligand>
</feature>
<keyword evidence="3 10" id="KW-0328">Glycosyltransferase</keyword>
<dbReference type="Pfam" id="PF04101">
    <property type="entry name" value="Glyco_tran_28_C"/>
    <property type="match status" value="1"/>
</dbReference>
<dbReference type="InterPro" id="IPR004276">
    <property type="entry name" value="GlycoTrans_28_N"/>
</dbReference>
<name>A0A2J6WE45_9BACT</name>
<evidence type="ECO:0000313" key="14">
    <source>
        <dbReference type="EMBL" id="PMP67220.1"/>
    </source>
</evidence>
<dbReference type="PANTHER" id="PTHR21015:SF22">
    <property type="entry name" value="GLYCOSYLTRANSFERASE"/>
    <property type="match status" value="1"/>
</dbReference>
<dbReference type="InterPro" id="IPR006009">
    <property type="entry name" value="GlcNAc_MurG"/>
</dbReference>
<evidence type="ECO:0000256" key="6">
    <source>
        <dbReference type="ARBA" id="ARBA00022984"/>
    </source>
</evidence>
<dbReference type="Gene3D" id="3.40.50.2000">
    <property type="entry name" value="Glycogen Phosphorylase B"/>
    <property type="match status" value="2"/>
</dbReference>
<dbReference type="RefSeq" id="WP_424606514.1">
    <property type="nucleotide sequence ID" value="NZ_JBNARP010000003.1"/>
</dbReference>
<dbReference type="GO" id="GO:0071555">
    <property type="term" value="P:cell wall organization"/>
    <property type="evidence" value="ECO:0007669"/>
    <property type="project" value="UniProtKB-KW"/>
</dbReference>
<evidence type="ECO:0000256" key="8">
    <source>
        <dbReference type="ARBA" id="ARBA00023306"/>
    </source>
</evidence>
<gene>
    <name evidence="10 14" type="primary">murG</name>
    <name evidence="14" type="ORF">C0189_03570</name>
</gene>
<keyword evidence="9 10" id="KW-0961">Cell wall biogenesis/degradation</keyword>
<dbReference type="GO" id="GO:0051991">
    <property type="term" value="F:UDP-N-acetyl-D-glucosamine:N-acetylmuramoyl-L-alanyl-D-glutamyl-meso-2,6-diaminopimelyl-D-alanyl-D-alanine-diphosphoundecaprenol 4-beta-N-acetylglucosaminlytransferase activity"/>
    <property type="evidence" value="ECO:0007669"/>
    <property type="project" value="RHEA"/>
</dbReference>
<evidence type="ECO:0000256" key="4">
    <source>
        <dbReference type="ARBA" id="ARBA00022679"/>
    </source>
</evidence>
<dbReference type="NCBIfam" id="TIGR01133">
    <property type="entry name" value="murG"/>
    <property type="match status" value="1"/>
</dbReference>
<dbReference type="GO" id="GO:0009252">
    <property type="term" value="P:peptidoglycan biosynthetic process"/>
    <property type="evidence" value="ECO:0007669"/>
    <property type="project" value="UniProtKB-UniRule"/>
</dbReference>
<feature type="domain" description="Glycosyltransferase family 28 N-terminal" evidence="12">
    <location>
        <begin position="3"/>
        <end position="139"/>
    </location>
</feature>
<evidence type="ECO:0000256" key="10">
    <source>
        <dbReference type="HAMAP-Rule" id="MF_00033"/>
    </source>
</evidence>
<dbReference type="UniPathway" id="UPA00219"/>
<evidence type="ECO:0000256" key="1">
    <source>
        <dbReference type="ARBA" id="ARBA00022475"/>
    </source>
</evidence>
<dbReference type="EMBL" id="PNIL01000054">
    <property type="protein sequence ID" value="PMP67220.1"/>
    <property type="molecule type" value="Genomic_DNA"/>
</dbReference>
<comment type="catalytic activity">
    <reaction evidence="10">
        <text>di-trans,octa-cis-undecaprenyl diphospho-N-acetyl-alpha-D-muramoyl-L-alanyl-D-glutamyl-meso-2,6-diaminopimeloyl-D-alanyl-D-alanine + UDP-N-acetyl-alpha-D-glucosamine = di-trans,octa-cis-undecaprenyl diphospho-[N-acetyl-alpha-D-glucosaminyl-(1-&gt;4)]-N-acetyl-alpha-D-muramoyl-L-alanyl-D-glutamyl-meso-2,6-diaminopimeloyl-D-alanyl-D-alanine + UDP + H(+)</text>
        <dbReference type="Rhea" id="RHEA:31227"/>
        <dbReference type="ChEBI" id="CHEBI:15378"/>
        <dbReference type="ChEBI" id="CHEBI:57705"/>
        <dbReference type="ChEBI" id="CHEBI:58223"/>
        <dbReference type="ChEBI" id="CHEBI:61387"/>
        <dbReference type="ChEBI" id="CHEBI:61388"/>
        <dbReference type="EC" id="2.4.1.227"/>
    </reaction>
</comment>
<comment type="function">
    <text evidence="10">Cell wall formation. Catalyzes the transfer of a GlcNAc subunit on undecaprenyl-pyrophosphoryl-MurNAc-pentapeptide (lipid intermediate I) to form undecaprenyl-pyrophosphoryl-MurNAc-(pentapeptide)GlcNAc (lipid intermediate II).</text>
</comment>
<feature type="binding site" evidence="10">
    <location>
        <position position="161"/>
    </location>
    <ligand>
        <name>UDP-N-acetyl-alpha-D-glucosamine</name>
        <dbReference type="ChEBI" id="CHEBI:57705"/>
    </ligand>
</feature>
<dbReference type="EC" id="2.4.1.227" evidence="10"/>
<comment type="similarity">
    <text evidence="10">Belongs to the glycosyltransferase 28 family. MurG subfamily.</text>
</comment>
<dbReference type="PANTHER" id="PTHR21015">
    <property type="entry name" value="UDP-N-ACETYLGLUCOSAMINE--N-ACETYLMURAMYL-(PENTAPEPTIDE) PYROPHOSPHORYL-UNDECAPRENOL N-ACETYLGLUCOSAMINE TRANSFERASE 1"/>
    <property type="match status" value="1"/>
</dbReference>
<dbReference type="CDD" id="cd03785">
    <property type="entry name" value="GT28_MurG"/>
    <property type="match status" value="1"/>
</dbReference>
<feature type="binding site" evidence="10">
    <location>
        <position position="121"/>
    </location>
    <ligand>
        <name>UDP-N-acetyl-alpha-D-glucosamine</name>
        <dbReference type="ChEBI" id="CHEBI:57705"/>
    </ligand>
</feature>
<evidence type="ECO:0000256" key="2">
    <source>
        <dbReference type="ARBA" id="ARBA00022618"/>
    </source>
</evidence>
<feature type="domain" description="Glycosyl transferase family 28 C-terminal" evidence="13">
    <location>
        <begin position="183"/>
        <end position="318"/>
    </location>
</feature>
<dbReference type="GO" id="GO:0051301">
    <property type="term" value="P:cell division"/>
    <property type="evidence" value="ECO:0007669"/>
    <property type="project" value="UniProtKB-KW"/>
</dbReference>
<dbReference type="GO" id="GO:0008360">
    <property type="term" value="P:regulation of cell shape"/>
    <property type="evidence" value="ECO:0007669"/>
    <property type="project" value="UniProtKB-KW"/>
</dbReference>
<dbReference type="HAMAP" id="MF_00033">
    <property type="entry name" value="MurG"/>
    <property type="match status" value="1"/>
</dbReference>
<evidence type="ECO:0000256" key="7">
    <source>
        <dbReference type="ARBA" id="ARBA00023136"/>
    </source>
</evidence>
<comment type="caution">
    <text evidence="10">Lacks conserved residue(s) required for the propagation of feature annotation.</text>
</comment>
<evidence type="ECO:0000259" key="13">
    <source>
        <dbReference type="Pfam" id="PF04101"/>
    </source>
</evidence>
<keyword evidence="11" id="KW-0812">Transmembrane</keyword>
<evidence type="ECO:0000256" key="11">
    <source>
        <dbReference type="SAM" id="Phobius"/>
    </source>
</evidence>
<dbReference type="Pfam" id="PF03033">
    <property type="entry name" value="Glyco_transf_28"/>
    <property type="match status" value="1"/>
</dbReference>
<dbReference type="InterPro" id="IPR007235">
    <property type="entry name" value="Glyco_trans_28_C"/>
</dbReference>
<evidence type="ECO:0000259" key="12">
    <source>
        <dbReference type="Pfam" id="PF03033"/>
    </source>
</evidence>
<dbReference type="GO" id="GO:0005886">
    <property type="term" value="C:plasma membrane"/>
    <property type="evidence" value="ECO:0007669"/>
    <property type="project" value="UniProtKB-SubCell"/>
</dbReference>
<evidence type="ECO:0000313" key="15">
    <source>
        <dbReference type="Proteomes" id="UP000237040"/>
    </source>
</evidence>
<dbReference type="AlphaFoldDB" id="A0A2J6WE45"/>
<dbReference type="GO" id="GO:0005975">
    <property type="term" value="P:carbohydrate metabolic process"/>
    <property type="evidence" value="ECO:0007669"/>
    <property type="project" value="InterPro"/>
</dbReference>
<keyword evidence="8 10" id="KW-0131">Cell cycle</keyword>
<keyword evidence="11" id="KW-1133">Transmembrane helix</keyword>
<keyword evidence="4 10" id="KW-0808">Transferase</keyword>
<organism evidence="14 15">
    <name type="scientific">Caldisericum exile</name>
    <dbReference type="NCBI Taxonomy" id="693075"/>
    <lineage>
        <taxon>Bacteria</taxon>
        <taxon>Pseudomonadati</taxon>
        <taxon>Caldisericota/Cryosericota group</taxon>
        <taxon>Caldisericota</taxon>
        <taxon>Caldisericia</taxon>
        <taxon>Caldisericales</taxon>
        <taxon>Caldisericaceae</taxon>
        <taxon>Caldisericum</taxon>
    </lineage>
</organism>
<reference evidence="14 15" key="1">
    <citation type="submission" date="2018-01" db="EMBL/GenBank/DDBJ databases">
        <title>Metagenomic assembled genomes from two thermal pools in the Uzon Caldera, Kamchatka, Russia.</title>
        <authorList>
            <person name="Wilkins L."/>
            <person name="Ettinger C."/>
        </authorList>
    </citation>
    <scope>NUCLEOTIDE SEQUENCE [LARGE SCALE GENOMIC DNA]</scope>
    <source>
        <strain evidence="14">ZAV-07</strain>
    </source>
</reference>
<evidence type="ECO:0000256" key="5">
    <source>
        <dbReference type="ARBA" id="ARBA00022960"/>
    </source>
</evidence>
<evidence type="ECO:0000256" key="3">
    <source>
        <dbReference type="ARBA" id="ARBA00022676"/>
    </source>
</evidence>
<accession>A0A2J6WE45</accession>
<keyword evidence="6 10" id="KW-0573">Peptidoglycan synthesis</keyword>
<feature type="binding site" evidence="10">
    <location>
        <begin position="10"/>
        <end position="12"/>
    </location>
    <ligand>
        <name>UDP-N-acetyl-alpha-D-glucosamine</name>
        <dbReference type="ChEBI" id="CHEBI:57705"/>
    </ligand>
</feature>
<keyword evidence="5 10" id="KW-0133">Cell shape</keyword>
<comment type="subcellular location">
    <subcellularLocation>
        <location evidence="10">Cell membrane</location>
        <topology evidence="10">Peripheral membrane protein</topology>
        <orientation evidence="10">Cytoplasmic side</orientation>
    </subcellularLocation>
</comment>
<comment type="pathway">
    <text evidence="10">Cell wall biogenesis; peptidoglycan biosynthesis.</text>
</comment>
<feature type="transmembrane region" description="Helical" evidence="11">
    <location>
        <begin position="97"/>
        <end position="118"/>
    </location>
</feature>
<comment type="caution">
    <text evidence="14">The sequence shown here is derived from an EMBL/GenBank/DDBJ whole genome shotgun (WGS) entry which is preliminary data.</text>
</comment>
<feature type="binding site" evidence="10">
    <location>
        <position position="190"/>
    </location>
    <ligand>
        <name>UDP-N-acetyl-alpha-D-glucosamine</name>
        <dbReference type="ChEBI" id="CHEBI:57705"/>
    </ligand>
</feature>
<keyword evidence="2 10" id="KW-0132">Cell division</keyword>
<protein>
    <recommendedName>
        <fullName evidence="10">UDP-N-acetylglucosamine--N-acetylmuramyl-(pentapeptide) pyrophosphoryl-undecaprenol N-acetylglucosamine transferase</fullName>
        <ecNumber evidence="10">2.4.1.227</ecNumber>
    </recommendedName>
    <alternativeName>
        <fullName evidence="10">Undecaprenyl-PP-MurNAc-pentapeptide-UDPGlcNAc GlcNAc transferase</fullName>
    </alternativeName>
</protein>
<keyword evidence="1 10" id="KW-1003">Cell membrane</keyword>
<keyword evidence="7 10" id="KW-0472">Membrane</keyword>
<sequence>MKILIAGGGTGGHIYPLIPIGEELRSRGHEVVLIGRRGSIEEKVVKDYKFKIEYVSASLFDFNIVKLFKFIVFSIRGFFDALRIINKIKPDKILGGGGYVSLPILLAGILYRVPIYLYEQNIIPGKTNLIFSRFARTVFLGFEDVNNKFGKKGVFVGNPVRKEVINQDRKEALSFFNFADKFTLLAFGGSGGAYNLNKIIREAIPELLKEDIQIIFITGNKFFQEFNNLNNHQNLRVYPYLDKMGYAYAVSSIAVTRGGAMTLSELVLNDVYSIVVPFPYARDNHQFYNAKYFEKYGCVTVIEEKNLSKEILVKKIVDFKNYFRIINLECSKHYPKDAEKRIADLLEEDR</sequence>
<dbReference type="Proteomes" id="UP000237040">
    <property type="component" value="Unassembled WGS sequence"/>
</dbReference>